<dbReference type="EMBL" id="JAAAPX010000083">
    <property type="protein sequence ID" value="KAF4233033.1"/>
    <property type="molecule type" value="Genomic_DNA"/>
</dbReference>
<protein>
    <recommendedName>
        <fullName evidence="5">Integral membrane protein</fullName>
    </recommendedName>
</protein>
<evidence type="ECO:0000256" key="1">
    <source>
        <dbReference type="SAM" id="MobiDB-lite"/>
    </source>
</evidence>
<gene>
    <name evidence="3" type="ORF">CNMCM6805_009518</name>
</gene>
<sequence>MASGLLAWTANNAVLKPTCRLFHLLIIAFFLTTTVLATTDTILPSAASASFPECGLSCTQLQQAADSCLASPEDTHAVHVSCFCQSSLLSLLKTSPDGTCDSSCTSETDRQLLQAWYTNYCNSGGNSGGNSGAATTTVTSGAAASTSSSSSNAQAQAKEAKPKTWWDGHYKWVIMVIVLVIAFSIIAAVATWLKKRHDAKYPNLYHGVGGSGSATESGLFAGRVRDQSPGPGQPGQFSSNLSGLAPPPRSSYPNSGSIASSSRTEVVPPKSRSGHPSSRLAKTPQSVDDDIEIREVTR</sequence>
<dbReference type="Proteomes" id="UP000653565">
    <property type="component" value="Unassembled WGS sequence"/>
</dbReference>
<name>A0A8H4GLY0_9EURO</name>
<comment type="caution">
    <text evidence="3">The sequence shown here is derived from an EMBL/GenBank/DDBJ whole genome shotgun (WGS) entry which is preliminary data.</text>
</comment>
<reference evidence="3" key="2">
    <citation type="submission" date="2020-04" db="EMBL/GenBank/DDBJ databases">
        <authorList>
            <person name="Santos R.A.C."/>
            <person name="Steenwyk J.L."/>
            <person name="Rivero-Menendez O."/>
            <person name="Mead M.E."/>
            <person name="Silva L.P."/>
            <person name="Bastos R.W."/>
            <person name="Alastruey-Izquierdo A."/>
            <person name="Goldman G.H."/>
            <person name="Rokas A."/>
        </authorList>
    </citation>
    <scope>NUCLEOTIDE SEQUENCE</scope>
    <source>
        <strain evidence="3">CNM-CM6805</strain>
    </source>
</reference>
<feature type="transmembrane region" description="Helical" evidence="2">
    <location>
        <begin position="21"/>
        <end position="43"/>
    </location>
</feature>
<reference evidence="3" key="1">
    <citation type="journal article" date="2020" name="bioRxiv">
        <title>Genomic and phenotypic heterogeneity of clinical isolates of the human pathogens Aspergillus fumigatus, Aspergillus lentulus and Aspergillus fumigatiaffinis.</title>
        <authorList>
            <person name="dos Santos R.A.C."/>
            <person name="Steenwyk J.L."/>
            <person name="Rivero-Menendez O."/>
            <person name="Mead M.E."/>
            <person name="Silva L.P."/>
            <person name="Bastos R.W."/>
            <person name="Alastruey-Izquierdo A."/>
            <person name="Goldman G.H."/>
            <person name="Rokas A."/>
        </authorList>
    </citation>
    <scope>NUCLEOTIDE SEQUENCE</scope>
    <source>
        <strain evidence="3">CNM-CM6805</strain>
    </source>
</reference>
<feature type="compositionally biased region" description="Polar residues" evidence="1">
    <location>
        <begin position="251"/>
        <end position="264"/>
    </location>
</feature>
<proteinExistence type="predicted"/>
<dbReference type="AlphaFoldDB" id="A0A8H4GLY0"/>
<evidence type="ECO:0000256" key="2">
    <source>
        <dbReference type="SAM" id="Phobius"/>
    </source>
</evidence>
<feature type="transmembrane region" description="Helical" evidence="2">
    <location>
        <begin position="172"/>
        <end position="193"/>
    </location>
</feature>
<keyword evidence="2" id="KW-0472">Membrane</keyword>
<feature type="region of interest" description="Disordered" evidence="1">
    <location>
        <begin position="222"/>
        <end position="298"/>
    </location>
</feature>
<keyword evidence="2" id="KW-1133">Transmembrane helix</keyword>
<keyword evidence="2" id="KW-0812">Transmembrane</keyword>
<evidence type="ECO:0008006" key="5">
    <source>
        <dbReference type="Google" id="ProtNLM"/>
    </source>
</evidence>
<organism evidence="3 4">
    <name type="scientific">Aspergillus fumigatiaffinis</name>
    <dbReference type="NCBI Taxonomy" id="340414"/>
    <lineage>
        <taxon>Eukaryota</taxon>
        <taxon>Fungi</taxon>
        <taxon>Dikarya</taxon>
        <taxon>Ascomycota</taxon>
        <taxon>Pezizomycotina</taxon>
        <taxon>Eurotiomycetes</taxon>
        <taxon>Eurotiomycetidae</taxon>
        <taxon>Eurotiales</taxon>
        <taxon>Aspergillaceae</taxon>
        <taxon>Aspergillus</taxon>
        <taxon>Aspergillus subgen. Fumigati</taxon>
    </lineage>
</organism>
<accession>A0A8H4GLY0</accession>
<keyword evidence="4" id="KW-1185">Reference proteome</keyword>
<evidence type="ECO:0000313" key="4">
    <source>
        <dbReference type="Proteomes" id="UP000653565"/>
    </source>
</evidence>
<dbReference type="OrthoDB" id="5426355at2759"/>
<evidence type="ECO:0000313" key="3">
    <source>
        <dbReference type="EMBL" id="KAF4233033.1"/>
    </source>
</evidence>